<dbReference type="InterPro" id="IPR021783">
    <property type="entry name" value="DUF3348"/>
</dbReference>
<gene>
    <name evidence="1" type="ORF">ACFOFO_16100</name>
</gene>
<keyword evidence="2" id="KW-1185">Reference proteome</keyword>
<organism evidence="1 2">
    <name type="scientific">Undibacterium arcticum</name>
    <dbReference type="NCBI Taxonomy" id="1762892"/>
    <lineage>
        <taxon>Bacteria</taxon>
        <taxon>Pseudomonadati</taxon>
        <taxon>Pseudomonadota</taxon>
        <taxon>Betaproteobacteria</taxon>
        <taxon>Burkholderiales</taxon>
        <taxon>Oxalobacteraceae</taxon>
        <taxon>Undibacterium</taxon>
    </lineage>
</organism>
<dbReference type="EMBL" id="JBHRTP010000052">
    <property type="protein sequence ID" value="MFC3109464.1"/>
    <property type="molecule type" value="Genomic_DNA"/>
</dbReference>
<evidence type="ECO:0000313" key="2">
    <source>
        <dbReference type="Proteomes" id="UP001595530"/>
    </source>
</evidence>
<reference evidence="2" key="1">
    <citation type="journal article" date="2019" name="Int. J. Syst. Evol. Microbiol.">
        <title>The Global Catalogue of Microorganisms (GCM) 10K type strain sequencing project: providing services to taxonomists for standard genome sequencing and annotation.</title>
        <authorList>
            <consortium name="The Broad Institute Genomics Platform"/>
            <consortium name="The Broad Institute Genome Sequencing Center for Infectious Disease"/>
            <person name="Wu L."/>
            <person name="Ma J."/>
        </authorList>
    </citation>
    <scope>NUCLEOTIDE SEQUENCE [LARGE SCALE GENOMIC DNA]</scope>
    <source>
        <strain evidence="2">KCTC 42986</strain>
    </source>
</reference>
<evidence type="ECO:0000313" key="1">
    <source>
        <dbReference type="EMBL" id="MFC3109464.1"/>
    </source>
</evidence>
<protein>
    <submittedName>
        <fullName evidence="1">DUF3348 domain-containing protein</fullName>
    </submittedName>
</protein>
<dbReference type="Proteomes" id="UP001595530">
    <property type="component" value="Unassembled WGS sequence"/>
</dbReference>
<name>A0ABV7F307_9BURK</name>
<comment type="caution">
    <text evidence="1">The sequence shown here is derived from an EMBL/GenBank/DDBJ whole genome shotgun (WGS) entry which is preliminary data.</text>
</comment>
<sequence length="266" mass="29790">MHLHMTRALPRTNFHGSELIRCLADLRLAEDAESGNAFAEKLGLWIHFTDAVTLSAVHNDSIAGSRKLQPEARCVARSAIGIEFDRIRAGLIDSIMKSCSPKLGRTHIALPAPPFELPMDLAASYTPYRRFYDAHQCDMQLSVYPLRVNARDALAKASPRLKQLADLDATFETILRERESKLLATVPVLLKKRFEQLFKAHQQMLVDTQQADNPAGWSQPGAWLARFCNDMQTLLLAELELRLQPTVGLTEALTGTSNNDKREQDT</sequence>
<proteinExistence type="predicted"/>
<dbReference type="Pfam" id="PF11828">
    <property type="entry name" value="DUF3348"/>
    <property type="match status" value="1"/>
</dbReference>
<dbReference type="RefSeq" id="WP_390332012.1">
    <property type="nucleotide sequence ID" value="NZ_JBHRTP010000052.1"/>
</dbReference>
<accession>A0ABV7F307</accession>